<dbReference type="Pfam" id="PF10294">
    <property type="entry name" value="Methyltransf_16"/>
    <property type="match status" value="1"/>
</dbReference>
<reference evidence="1 2" key="1">
    <citation type="submission" date="2023-08" db="EMBL/GenBank/DDBJ databases">
        <title>A Necator americanus chromosomal reference genome.</title>
        <authorList>
            <person name="Ilik V."/>
            <person name="Petrzelkova K.J."/>
            <person name="Pardy F."/>
            <person name="Fuh T."/>
            <person name="Niatou-Singa F.S."/>
            <person name="Gouil Q."/>
            <person name="Baker L."/>
            <person name="Ritchie M.E."/>
            <person name="Jex A.R."/>
            <person name="Gazzola D."/>
            <person name="Li H."/>
            <person name="Toshio Fujiwara R."/>
            <person name="Zhan B."/>
            <person name="Aroian R.V."/>
            <person name="Pafco B."/>
            <person name="Schwarz E.M."/>
        </authorList>
    </citation>
    <scope>NUCLEOTIDE SEQUENCE [LARGE SCALE GENOMIC DNA]</scope>
    <source>
        <strain evidence="1 2">Aroian</strain>
        <tissue evidence="1">Whole animal</tissue>
    </source>
</reference>
<dbReference type="PANTHER" id="PTHR14614">
    <property type="entry name" value="HEPATOCELLULAR CARCINOMA-ASSOCIATED ANTIGEN"/>
    <property type="match status" value="1"/>
</dbReference>
<dbReference type="KEGG" id="nai:NECAME_07516"/>
<dbReference type="PANTHER" id="PTHR14614:SF132">
    <property type="entry name" value="PROTEIN-LYSINE METHYLTRANSFERASE C42C1.13"/>
    <property type="match status" value="1"/>
</dbReference>
<name>A0ABR1DD73_NECAM</name>
<gene>
    <name evidence="1" type="primary">Necator_chrIV.g14398</name>
    <name evidence="1" type="ORF">RB195_001104</name>
</gene>
<protein>
    <submittedName>
        <fullName evidence="1">Uncharacterized protein</fullName>
    </submittedName>
</protein>
<accession>A0ABR1DD73</accession>
<comment type="caution">
    <text evidence="1">The sequence shown here is derived from an EMBL/GenBank/DDBJ whole genome shotgun (WGS) entry which is preliminary data.</text>
</comment>
<dbReference type="SUPFAM" id="SSF53335">
    <property type="entry name" value="S-adenosyl-L-methionine-dependent methyltransferases"/>
    <property type="match status" value="1"/>
</dbReference>
<organism evidence="1 2">
    <name type="scientific">Necator americanus</name>
    <name type="common">Human hookworm</name>
    <dbReference type="NCBI Taxonomy" id="51031"/>
    <lineage>
        <taxon>Eukaryota</taxon>
        <taxon>Metazoa</taxon>
        <taxon>Ecdysozoa</taxon>
        <taxon>Nematoda</taxon>
        <taxon>Chromadorea</taxon>
        <taxon>Rhabditida</taxon>
        <taxon>Rhabditina</taxon>
        <taxon>Rhabditomorpha</taxon>
        <taxon>Strongyloidea</taxon>
        <taxon>Ancylostomatidae</taxon>
        <taxon>Bunostominae</taxon>
        <taxon>Necator</taxon>
    </lineage>
</organism>
<evidence type="ECO:0000313" key="2">
    <source>
        <dbReference type="Proteomes" id="UP001303046"/>
    </source>
</evidence>
<dbReference type="Gene3D" id="3.40.50.150">
    <property type="entry name" value="Vaccinia Virus protein VP39"/>
    <property type="match status" value="1"/>
</dbReference>
<dbReference type="InterPro" id="IPR019410">
    <property type="entry name" value="Methyltransf_16"/>
</dbReference>
<evidence type="ECO:0000313" key="1">
    <source>
        <dbReference type="EMBL" id="KAK6748272.1"/>
    </source>
</evidence>
<keyword evidence="2" id="KW-1185">Reference proteome</keyword>
<dbReference type="Proteomes" id="UP001303046">
    <property type="component" value="Unassembled WGS sequence"/>
</dbReference>
<dbReference type="EMBL" id="JAVFWL010000004">
    <property type="protein sequence ID" value="KAK6748272.1"/>
    <property type="molecule type" value="Genomic_DNA"/>
</dbReference>
<dbReference type="InterPro" id="IPR029063">
    <property type="entry name" value="SAM-dependent_MTases_sf"/>
</dbReference>
<proteinExistence type="predicted"/>
<sequence length="205" mass="22766">MDSTFVRPIVIDENVTLDIHQELETDVGGVVWDSALVAAHYFIKHKTKYSGKKVLELGSGTGICGLTLAALAADVIITDLPPRLPLLEKNFEANRSNCIGSVTIQALDWSDPGAVPDVDVLVLVDCVYYLNSIDHLIKVLTCCNASEILCIYEKRDVGEPVIAEKVFLEKIVQFYDILNVPDCDLHPDYSCCDEISVIKLFKKYF</sequence>